<organism evidence="2 3">
    <name type="scientific">Nocardioides simplex</name>
    <name type="common">Arthrobacter simplex</name>
    <dbReference type="NCBI Taxonomy" id="2045"/>
    <lineage>
        <taxon>Bacteria</taxon>
        <taxon>Bacillati</taxon>
        <taxon>Actinomycetota</taxon>
        <taxon>Actinomycetes</taxon>
        <taxon>Propionibacteriales</taxon>
        <taxon>Nocardioidaceae</taxon>
        <taxon>Pimelobacter</taxon>
    </lineage>
</organism>
<dbReference type="InterPro" id="IPR012902">
    <property type="entry name" value="N_methyl_site"/>
</dbReference>
<evidence type="ECO:0000256" key="1">
    <source>
        <dbReference type="SAM" id="Phobius"/>
    </source>
</evidence>
<reference evidence="2 3" key="1">
    <citation type="submission" date="2019-09" db="EMBL/GenBank/DDBJ databases">
        <title>Pimelobacter sp. isolated from Paulinella.</title>
        <authorList>
            <person name="Jeong S.E."/>
        </authorList>
    </citation>
    <scope>NUCLEOTIDE SEQUENCE [LARGE SCALE GENOMIC DNA]</scope>
    <source>
        <strain evidence="2 3">Pch-N</strain>
    </source>
</reference>
<dbReference type="Proteomes" id="UP000449906">
    <property type="component" value="Unassembled WGS sequence"/>
</dbReference>
<comment type="caution">
    <text evidence="2">The sequence shown here is derived from an EMBL/GenBank/DDBJ whole genome shotgun (WGS) entry which is preliminary data.</text>
</comment>
<protein>
    <submittedName>
        <fullName evidence="2">Type II secretion system protein</fullName>
    </submittedName>
</protein>
<keyword evidence="1" id="KW-0812">Transmembrane</keyword>
<keyword evidence="1" id="KW-1133">Transmembrane helix</keyword>
<evidence type="ECO:0000313" key="3">
    <source>
        <dbReference type="Proteomes" id="UP000449906"/>
    </source>
</evidence>
<feature type="transmembrane region" description="Helical" evidence="1">
    <location>
        <begin position="20"/>
        <end position="40"/>
    </location>
</feature>
<keyword evidence="1" id="KW-0472">Membrane</keyword>
<evidence type="ECO:0000313" key="2">
    <source>
        <dbReference type="EMBL" id="KAB2808999.1"/>
    </source>
</evidence>
<proteinExistence type="predicted"/>
<accession>A0A7J5DUY2</accession>
<dbReference type="RefSeq" id="WP_151581228.1">
    <property type="nucleotide sequence ID" value="NZ_WBVM01000002.1"/>
</dbReference>
<gene>
    <name evidence="2" type="ORF">F9L07_18195</name>
</gene>
<dbReference type="AlphaFoldDB" id="A0A7J5DUY2"/>
<dbReference type="EMBL" id="WBVM01000002">
    <property type="protein sequence ID" value="KAB2808999.1"/>
    <property type="molecule type" value="Genomic_DNA"/>
</dbReference>
<name>A0A7J5DUY2_NOCSI</name>
<sequence length="162" mass="16668">MLPNRRDDVHSDRGETLVEVLAAVVILGIAGVAVMAGLTLSVKASDIHRKDTTSGAYVRSFAEAIEDYVATPGADNYKPCAALNAYKVGAVTSRLTDLPASYVVTQGAARSVGPTGTDAACTSDTGVQQLTLTVGSPDGRGKETLTIVVRKPCDPSVAACTS</sequence>
<dbReference type="Pfam" id="PF07963">
    <property type="entry name" value="N_methyl"/>
    <property type="match status" value="1"/>
</dbReference>